<dbReference type="GO" id="GO:0045040">
    <property type="term" value="P:protein insertion into mitochondrial outer membrane"/>
    <property type="evidence" value="ECO:0007669"/>
    <property type="project" value="TreeGrafter"/>
</dbReference>
<dbReference type="PANTHER" id="PTHR12815:SF18">
    <property type="entry name" value="SORTING AND ASSEMBLY MACHINERY COMPONENT 50 HOMOLOG"/>
    <property type="match status" value="1"/>
</dbReference>
<protein>
    <submittedName>
        <fullName evidence="8">Mitochondrial protein</fullName>
    </submittedName>
</protein>
<keyword evidence="9" id="KW-1185">Reference proteome</keyword>
<evidence type="ECO:0000313" key="9">
    <source>
        <dbReference type="Proteomes" id="UP000305067"/>
    </source>
</evidence>
<sequence length="495" mass="54015">MSGLKPPLHNSSTPRDNEPEELEKLRKWQEERVARKLRGDYESAVMHLSELVNDNLETPMRIAAVRVEGAPKTRQSFLGFLIQPILSDPPASSSPEDLRTKENLSYVLHKTRHIGHILKETDLFHSVSARLERSEDNLAAANDVDVVFKAREKGRFYLSTSTELGNEEGSASATGRIRNVFGGAETLEANIALGTKTRRAFRAALTAPLTPDLQTRGEISVYGMQRDNSTFCSSSEDVRGVKASIRNGTSFAEGVHEISYEAVLRSIGNLTPTASISMRKEAGETLKSSFSHTYTFDTRDDKLLGSSGFYTKTLNELAGLGGDAQFYKGEVEGHVARRLSFLPGTAMSLTAKSGLLWSFGGRQAPFPDRFQLGGPTSVRSFRANSMGPRDGADSLGGDAYWSAGLSLISDIPKKPHWPVKTHAYVNAGRLDCLDRSDPVASIQSLLSRPSISAGVGLMYRFDPVRVEVNFGVPLVASKSDGVRKGFQVGIGLEFL</sequence>
<accession>A0A5C3QWK1</accession>
<reference evidence="8 9" key="1">
    <citation type="journal article" date="2019" name="Nat. Ecol. Evol.">
        <title>Megaphylogeny resolves global patterns of mushroom evolution.</title>
        <authorList>
            <person name="Varga T."/>
            <person name="Krizsan K."/>
            <person name="Foldi C."/>
            <person name="Dima B."/>
            <person name="Sanchez-Garcia M."/>
            <person name="Sanchez-Ramirez S."/>
            <person name="Szollosi G.J."/>
            <person name="Szarkandi J.G."/>
            <person name="Papp V."/>
            <person name="Albert L."/>
            <person name="Andreopoulos W."/>
            <person name="Angelini C."/>
            <person name="Antonin V."/>
            <person name="Barry K.W."/>
            <person name="Bougher N.L."/>
            <person name="Buchanan P."/>
            <person name="Buyck B."/>
            <person name="Bense V."/>
            <person name="Catcheside P."/>
            <person name="Chovatia M."/>
            <person name="Cooper J."/>
            <person name="Damon W."/>
            <person name="Desjardin D."/>
            <person name="Finy P."/>
            <person name="Geml J."/>
            <person name="Haridas S."/>
            <person name="Hughes K."/>
            <person name="Justo A."/>
            <person name="Karasinski D."/>
            <person name="Kautmanova I."/>
            <person name="Kiss B."/>
            <person name="Kocsube S."/>
            <person name="Kotiranta H."/>
            <person name="LaButti K.M."/>
            <person name="Lechner B.E."/>
            <person name="Liimatainen K."/>
            <person name="Lipzen A."/>
            <person name="Lukacs Z."/>
            <person name="Mihaltcheva S."/>
            <person name="Morgado L.N."/>
            <person name="Niskanen T."/>
            <person name="Noordeloos M.E."/>
            <person name="Ohm R.A."/>
            <person name="Ortiz-Santana B."/>
            <person name="Ovrebo C."/>
            <person name="Racz N."/>
            <person name="Riley R."/>
            <person name="Savchenko A."/>
            <person name="Shiryaev A."/>
            <person name="Soop K."/>
            <person name="Spirin V."/>
            <person name="Szebenyi C."/>
            <person name="Tomsovsky M."/>
            <person name="Tulloss R.E."/>
            <person name="Uehling J."/>
            <person name="Grigoriev I.V."/>
            <person name="Vagvolgyi C."/>
            <person name="Papp T."/>
            <person name="Martin F.M."/>
            <person name="Miettinen O."/>
            <person name="Hibbett D.S."/>
            <person name="Nagy L.G."/>
        </authorList>
    </citation>
    <scope>NUCLEOTIDE SEQUENCE [LARGE SCALE GENOMIC DNA]</scope>
    <source>
        <strain evidence="8 9">CBS 309.79</strain>
    </source>
</reference>
<dbReference type="PANTHER" id="PTHR12815">
    <property type="entry name" value="SORTING AND ASSEMBLY MACHINERY SAMM50 PROTEIN FAMILY MEMBER"/>
    <property type="match status" value="1"/>
</dbReference>
<feature type="region of interest" description="Disordered" evidence="6">
    <location>
        <begin position="1"/>
        <end position="23"/>
    </location>
</feature>
<evidence type="ECO:0000259" key="7">
    <source>
        <dbReference type="Pfam" id="PF01103"/>
    </source>
</evidence>
<dbReference type="EMBL" id="ML178822">
    <property type="protein sequence ID" value="TFL02734.1"/>
    <property type="molecule type" value="Genomic_DNA"/>
</dbReference>
<dbReference type="Gene3D" id="2.40.160.50">
    <property type="entry name" value="membrane protein fhac: a member of the omp85/tpsb transporter family"/>
    <property type="match status" value="1"/>
</dbReference>
<dbReference type="AlphaFoldDB" id="A0A5C3QWK1"/>
<organism evidence="8 9">
    <name type="scientific">Pterulicium gracile</name>
    <dbReference type="NCBI Taxonomy" id="1884261"/>
    <lineage>
        <taxon>Eukaryota</taxon>
        <taxon>Fungi</taxon>
        <taxon>Dikarya</taxon>
        <taxon>Basidiomycota</taxon>
        <taxon>Agaricomycotina</taxon>
        <taxon>Agaricomycetes</taxon>
        <taxon>Agaricomycetidae</taxon>
        <taxon>Agaricales</taxon>
        <taxon>Pleurotineae</taxon>
        <taxon>Pterulaceae</taxon>
        <taxon>Pterulicium</taxon>
    </lineage>
</organism>
<evidence type="ECO:0000313" key="8">
    <source>
        <dbReference type="EMBL" id="TFL02734.1"/>
    </source>
</evidence>
<comment type="subcellular location">
    <subcellularLocation>
        <location evidence="1">Mitochondrion outer membrane</location>
        <topology evidence="1">Multi-pass membrane protein</topology>
    </subcellularLocation>
</comment>
<evidence type="ECO:0000256" key="2">
    <source>
        <dbReference type="ARBA" id="ARBA00010913"/>
    </source>
</evidence>
<evidence type="ECO:0000256" key="1">
    <source>
        <dbReference type="ARBA" id="ARBA00004374"/>
    </source>
</evidence>
<keyword evidence="4" id="KW-0812">Transmembrane</keyword>
<dbReference type="Pfam" id="PF01103">
    <property type="entry name" value="Omp85"/>
    <property type="match status" value="1"/>
</dbReference>
<comment type="similarity">
    <text evidence="2">Belongs to the SAM50/omp85 family.</text>
</comment>
<gene>
    <name evidence="8" type="ORF">BDV98DRAFT_566325</name>
</gene>
<feature type="domain" description="Bacterial surface antigen (D15)" evidence="7">
    <location>
        <begin position="179"/>
        <end position="494"/>
    </location>
</feature>
<keyword evidence="3" id="KW-1134">Transmembrane beta strand</keyword>
<dbReference type="InterPro" id="IPR000184">
    <property type="entry name" value="Bac_surfAg_D15"/>
</dbReference>
<name>A0A5C3QWK1_9AGAR</name>
<dbReference type="GO" id="GO:0005741">
    <property type="term" value="C:mitochondrial outer membrane"/>
    <property type="evidence" value="ECO:0007669"/>
    <property type="project" value="UniProtKB-SubCell"/>
</dbReference>
<dbReference type="Proteomes" id="UP000305067">
    <property type="component" value="Unassembled WGS sequence"/>
</dbReference>
<keyword evidence="5" id="KW-0472">Membrane</keyword>
<evidence type="ECO:0000256" key="3">
    <source>
        <dbReference type="ARBA" id="ARBA00022452"/>
    </source>
</evidence>
<dbReference type="OrthoDB" id="1724197at2759"/>
<evidence type="ECO:0000256" key="6">
    <source>
        <dbReference type="SAM" id="MobiDB-lite"/>
    </source>
</evidence>
<dbReference type="InterPro" id="IPR039910">
    <property type="entry name" value="D15-like"/>
</dbReference>
<evidence type="ECO:0000256" key="4">
    <source>
        <dbReference type="ARBA" id="ARBA00022692"/>
    </source>
</evidence>
<proteinExistence type="inferred from homology"/>
<dbReference type="STRING" id="1884261.A0A5C3QWK1"/>
<evidence type="ECO:0000256" key="5">
    <source>
        <dbReference type="ARBA" id="ARBA00023136"/>
    </source>
</evidence>